<comment type="similarity">
    <text evidence="1">Belongs to the peptidase C2 family.</text>
</comment>
<evidence type="ECO:0000313" key="5">
    <source>
        <dbReference type="Ensembl" id="ENSXCOP00000017479.1"/>
    </source>
</evidence>
<proteinExistence type="inferred from homology"/>
<evidence type="ECO:0000259" key="4">
    <source>
        <dbReference type="PROSITE" id="PS50203"/>
    </source>
</evidence>
<organism evidence="5 6">
    <name type="scientific">Xiphophorus couchianus</name>
    <name type="common">Monterrey platyfish</name>
    <dbReference type="NCBI Taxonomy" id="32473"/>
    <lineage>
        <taxon>Eukaryota</taxon>
        <taxon>Metazoa</taxon>
        <taxon>Chordata</taxon>
        <taxon>Craniata</taxon>
        <taxon>Vertebrata</taxon>
        <taxon>Euteleostomi</taxon>
        <taxon>Actinopterygii</taxon>
        <taxon>Neopterygii</taxon>
        <taxon>Teleostei</taxon>
        <taxon>Neoteleostei</taxon>
        <taxon>Acanthomorphata</taxon>
        <taxon>Ovalentaria</taxon>
        <taxon>Atherinomorphae</taxon>
        <taxon>Cyprinodontiformes</taxon>
        <taxon>Poeciliidae</taxon>
        <taxon>Poeciliinae</taxon>
        <taxon>Xiphophorus</taxon>
    </lineage>
</organism>
<dbReference type="InterPro" id="IPR038765">
    <property type="entry name" value="Papain-like_cys_pep_sf"/>
</dbReference>
<evidence type="ECO:0000256" key="1">
    <source>
        <dbReference type="ARBA" id="ARBA00007623"/>
    </source>
</evidence>
<protein>
    <recommendedName>
        <fullName evidence="4">Calpain catalytic domain-containing protein</fullName>
    </recommendedName>
</protein>
<dbReference type="SMART" id="SM00230">
    <property type="entry name" value="CysPc"/>
    <property type="match status" value="1"/>
</dbReference>
<dbReference type="Pfam" id="PF00648">
    <property type="entry name" value="Peptidase_C2"/>
    <property type="match status" value="1"/>
</dbReference>
<dbReference type="SUPFAM" id="SSF54001">
    <property type="entry name" value="Cysteine proteinases"/>
    <property type="match status" value="1"/>
</dbReference>
<reference evidence="5" key="1">
    <citation type="submission" date="2025-08" db="UniProtKB">
        <authorList>
            <consortium name="Ensembl"/>
        </authorList>
    </citation>
    <scope>IDENTIFICATION</scope>
</reference>
<dbReference type="PROSITE" id="PS50203">
    <property type="entry name" value="CALPAIN_CAT"/>
    <property type="match status" value="1"/>
</dbReference>
<dbReference type="Ensembl" id="ENSXCOT00000017701.1">
    <property type="protein sequence ID" value="ENSXCOP00000017479.1"/>
    <property type="gene ID" value="ENSXCOG00000013184.1"/>
</dbReference>
<dbReference type="Proteomes" id="UP000261380">
    <property type="component" value="Unplaced"/>
</dbReference>
<dbReference type="GO" id="GO:0006508">
    <property type="term" value="P:proteolysis"/>
    <property type="evidence" value="ECO:0007669"/>
    <property type="project" value="InterPro"/>
</dbReference>
<evidence type="ECO:0000256" key="2">
    <source>
        <dbReference type="PIRSR" id="PIRSR622684-1"/>
    </source>
</evidence>
<dbReference type="PANTHER" id="PTHR10183">
    <property type="entry name" value="CALPAIN"/>
    <property type="match status" value="1"/>
</dbReference>
<accession>A0A3B5MCQ9</accession>
<comment type="caution">
    <text evidence="3">Lacks conserved residue(s) required for the propagation of feature annotation.</text>
</comment>
<name>A0A3B5MCQ9_9TELE</name>
<dbReference type="InterPro" id="IPR001300">
    <property type="entry name" value="Peptidase_C2_calpain_cat"/>
</dbReference>
<reference evidence="5" key="2">
    <citation type="submission" date="2025-09" db="UniProtKB">
        <authorList>
            <consortium name="Ensembl"/>
        </authorList>
    </citation>
    <scope>IDENTIFICATION</scope>
</reference>
<dbReference type="PRINTS" id="PR00704">
    <property type="entry name" value="CALPAIN"/>
</dbReference>
<feature type="domain" description="Calpain catalytic" evidence="4">
    <location>
        <begin position="54"/>
        <end position="189"/>
    </location>
</feature>
<dbReference type="GO" id="GO:0005737">
    <property type="term" value="C:cytoplasm"/>
    <property type="evidence" value="ECO:0007669"/>
    <property type="project" value="TreeGrafter"/>
</dbReference>
<dbReference type="PANTHER" id="PTHR10183:SF302">
    <property type="entry name" value="CALPAIN-14"/>
    <property type="match status" value="1"/>
</dbReference>
<dbReference type="AlphaFoldDB" id="A0A3B5MCQ9"/>
<dbReference type="GeneTree" id="ENSGT00940000160421"/>
<feature type="active site" evidence="2">
    <location>
        <position position="101"/>
    </location>
</feature>
<sequence length="223" mass="25781">QSLEISQPTSCCQPGSVSMVLQKEHGYGTSQNPDRFQQQDYLQLKRFLLTQNKLFRDEMFPPDQHSIGQGKLEPAELAQVQWLRPRACDPSVTSCLFSGNCWFLASLGALTFHKEIFKLIVPLDQTCVGKDYCGLFHFRFWRFGKWVDVVIDDKLPTIKRKPIFARSKDEREFWPALLEKAYAKYSPSFCLFCRNLYRAVGWEKRHAVQVRGKKAPGQISLPD</sequence>
<dbReference type="InterPro" id="IPR022684">
    <property type="entry name" value="Calpain_cysteine_protease"/>
</dbReference>
<evidence type="ECO:0000313" key="6">
    <source>
        <dbReference type="Proteomes" id="UP000261380"/>
    </source>
</evidence>
<keyword evidence="6" id="KW-1185">Reference proteome</keyword>
<evidence type="ECO:0000256" key="3">
    <source>
        <dbReference type="PROSITE-ProRule" id="PRU00239"/>
    </source>
</evidence>
<dbReference type="GO" id="GO:0004198">
    <property type="term" value="F:calcium-dependent cysteine-type endopeptidase activity"/>
    <property type="evidence" value="ECO:0007669"/>
    <property type="project" value="InterPro"/>
</dbReference>